<dbReference type="AlphaFoldDB" id="A0A2P6FCR2"/>
<accession>A0A2P6FCR2</accession>
<dbReference type="RefSeq" id="WP_040093302.1">
    <property type="nucleotide sequence ID" value="NZ_CM020866.1"/>
</dbReference>
<proteinExistence type="predicted"/>
<dbReference type="OrthoDB" id="390365at2"/>
<organism evidence="2 3">
    <name type="scientific">Spiroplasma poulsonii</name>
    <dbReference type="NCBI Taxonomy" id="2138"/>
    <lineage>
        <taxon>Bacteria</taxon>
        <taxon>Bacillati</taxon>
        <taxon>Mycoplasmatota</taxon>
        <taxon>Mollicutes</taxon>
        <taxon>Entomoplasmatales</taxon>
        <taxon>Spiroplasmataceae</taxon>
        <taxon>Spiroplasma</taxon>
    </lineage>
</organism>
<name>A0A2P6FCR2_9MOLU</name>
<feature type="chain" id="PRO_5015187624" description="Lipoprotein" evidence="1">
    <location>
        <begin position="24"/>
        <end position="170"/>
    </location>
</feature>
<dbReference type="NCBIfam" id="NF038029">
    <property type="entry name" value="LP_plasma"/>
    <property type="match status" value="1"/>
</dbReference>
<sequence>MKKLLAIVGAFGLIATGATTVVACNKGPKMKDTLGGLKASDFAEVLLGIVEGKLNYDVIRIVANTVKDNKKNKEIDDNVPLFRNTFVVTYKLAEGVSFPLAKDNKITLTIKKATDDQIKDCYKKDTNKEMPVEALTIAKKIQGYVSGTEFSSEITVKEEGTATVDISGVS</sequence>
<comment type="caution">
    <text evidence="2">The sequence shown here is derived from an EMBL/GenBank/DDBJ whole genome shotgun (WGS) entry which is preliminary data.</text>
</comment>
<evidence type="ECO:0000256" key="1">
    <source>
        <dbReference type="SAM" id="SignalP"/>
    </source>
</evidence>
<dbReference type="PROSITE" id="PS51257">
    <property type="entry name" value="PROKAR_LIPOPROTEIN"/>
    <property type="match status" value="1"/>
</dbReference>
<evidence type="ECO:0000313" key="3">
    <source>
        <dbReference type="Proteomes" id="UP000031565"/>
    </source>
</evidence>
<dbReference type="EMBL" id="JTLV02000001">
    <property type="protein sequence ID" value="PQM31164.1"/>
    <property type="molecule type" value="Genomic_DNA"/>
</dbReference>
<reference evidence="2 3" key="1">
    <citation type="journal article" date="2015" name="MBio">
        <title>Genome sequence of the Drosophila melanogaster male-killing Spiroplasma strain MSRO endosymbiont.</title>
        <authorList>
            <person name="Paredes J.C."/>
            <person name="Herren J.K."/>
            <person name="Schupfer F."/>
            <person name="Marin R."/>
            <person name="Claverol S."/>
            <person name="Kuo C.H."/>
            <person name="Lemaitre B."/>
            <person name="Beven L."/>
        </authorList>
    </citation>
    <scope>NUCLEOTIDE SEQUENCE [LARGE SCALE GENOMIC DNA]</scope>
    <source>
        <strain evidence="2 3">MSRO</strain>
    </source>
</reference>
<keyword evidence="1" id="KW-0732">Signal</keyword>
<dbReference type="InterPro" id="IPR054816">
    <property type="entry name" value="Lipoprotein_mollicutes-type_CS"/>
</dbReference>
<dbReference type="NCBIfam" id="NF045726">
    <property type="entry name" value="XXplasma_LP"/>
    <property type="match status" value="1"/>
</dbReference>
<feature type="signal peptide" evidence="1">
    <location>
        <begin position="1"/>
        <end position="23"/>
    </location>
</feature>
<protein>
    <recommendedName>
        <fullName evidence="4">Lipoprotein</fullName>
    </recommendedName>
</protein>
<dbReference type="Proteomes" id="UP000031565">
    <property type="component" value="Unassembled WGS sequence"/>
</dbReference>
<keyword evidence="3" id="KW-1185">Reference proteome</keyword>
<evidence type="ECO:0008006" key="4">
    <source>
        <dbReference type="Google" id="ProtNLM"/>
    </source>
</evidence>
<gene>
    <name evidence="2" type="ORF">SMSRO_SF009670</name>
</gene>
<evidence type="ECO:0000313" key="2">
    <source>
        <dbReference type="EMBL" id="PQM31164.1"/>
    </source>
</evidence>